<organism evidence="1 2">
    <name type="scientific">Vreelandella halophila</name>
    <dbReference type="NCBI Taxonomy" id="86177"/>
    <lineage>
        <taxon>Bacteria</taxon>
        <taxon>Pseudomonadati</taxon>
        <taxon>Pseudomonadota</taxon>
        <taxon>Gammaproteobacteria</taxon>
        <taxon>Oceanospirillales</taxon>
        <taxon>Halomonadaceae</taxon>
        <taxon>Vreelandella</taxon>
    </lineage>
</organism>
<dbReference type="RefSeq" id="WP_160898604.1">
    <property type="nucleotide sequence ID" value="NZ_WMEX01000003.1"/>
</dbReference>
<proteinExistence type="predicted"/>
<evidence type="ECO:0000313" key="1">
    <source>
        <dbReference type="EMBL" id="MYL26521.1"/>
    </source>
</evidence>
<reference evidence="1 2" key="1">
    <citation type="submission" date="2019-11" db="EMBL/GenBank/DDBJ databases">
        <title>Genome sequences of 17 halophilic strains isolated from different environments.</title>
        <authorList>
            <person name="Furrow R.E."/>
        </authorList>
    </citation>
    <scope>NUCLEOTIDE SEQUENCE [LARGE SCALE GENOMIC DNA]</scope>
    <source>
        <strain evidence="1 2">22507_15_FS</strain>
    </source>
</reference>
<dbReference type="Pfam" id="PF04250">
    <property type="entry name" value="DUF429"/>
    <property type="match status" value="1"/>
</dbReference>
<gene>
    <name evidence="1" type="ORF">GLW01_06895</name>
</gene>
<keyword evidence="2" id="KW-1185">Reference proteome</keyword>
<dbReference type="AlphaFoldDB" id="A0A9X4YBQ1"/>
<dbReference type="InterPro" id="IPR007362">
    <property type="entry name" value="DUF429"/>
</dbReference>
<accession>A0A9X4YBQ1</accession>
<sequence>MTINIVGIDCASDPRNVGYAFGTFSENGTVVEGAALGSNDLLPAQAIADWLSNRSGPTLLAMDAPLGWPEPMAQSLVNHNAGDSLAGSANYLFRRETDRFIRERIGKQSLDVGADRIARTAHAALELLESLRHLLQRPITLAWQPEVEGLRAIEVYPAATLVAHGIESTGYKAAKGQEARERVAHAVGSLIRIDVPIPAMESKSDALDAVICLLAAHDFLWGKVMGPEDQALATKEGWIWVKEC</sequence>
<protein>
    <submittedName>
        <fullName evidence="1">DUF429 domain-containing protein</fullName>
    </submittedName>
</protein>
<dbReference type="EMBL" id="WMEX01000003">
    <property type="protein sequence ID" value="MYL26521.1"/>
    <property type="molecule type" value="Genomic_DNA"/>
</dbReference>
<dbReference type="OrthoDB" id="4870479at2"/>
<comment type="caution">
    <text evidence="1">The sequence shown here is derived from an EMBL/GenBank/DDBJ whole genome shotgun (WGS) entry which is preliminary data.</text>
</comment>
<name>A0A9X4YBQ1_9GAMM</name>
<evidence type="ECO:0000313" key="2">
    <source>
        <dbReference type="Proteomes" id="UP000460751"/>
    </source>
</evidence>
<dbReference type="Proteomes" id="UP000460751">
    <property type="component" value="Unassembled WGS sequence"/>
</dbReference>